<reference evidence="3" key="1">
    <citation type="submission" date="2017-03" db="EMBL/GenBank/DDBJ databases">
        <authorList>
            <person name="Rodrigo-Torres L."/>
            <person name="Arahal R.D."/>
            <person name="Lucena T."/>
        </authorList>
    </citation>
    <scope>NUCLEOTIDE SEQUENCE [LARGE SCALE GENOMIC DNA]</scope>
    <source>
        <strain evidence="3">CECT 8411</strain>
    </source>
</reference>
<dbReference type="EMBL" id="FWFP01000004">
    <property type="protein sequence ID" value="SLN38767.1"/>
    <property type="molecule type" value="Genomic_DNA"/>
</dbReference>
<evidence type="ECO:0000313" key="3">
    <source>
        <dbReference type="Proteomes" id="UP000193778"/>
    </source>
</evidence>
<dbReference type="Pfam" id="PF00005">
    <property type="entry name" value="ABC_tran"/>
    <property type="match status" value="1"/>
</dbReference>
<dbReference type="GO" id="GO:0016887">
    <property type="term" value="F:ATP hydrolysis activity"/>
    <property type="evidence" value="ECO:0007669"/>
    <property type="project" value="InterPro"/>
</dbReference>
<keyword evidence="2" id="KW-0067">ATP-binding</keyword>
<dbReference type="PANTHER" id="PTHR43394">
    <property type="entry name" value="ATP-DEPENDENT PERMEASE MDL1, MITOCHONDRIAL"/>
    <property type="match status" value="1"/>
</dbReference>
<gene>
    <name evidence="2" type="primary">apxIB</name>
    <name evidence="2" type="ORF">RUM8411_01716</name>
</gene>
<dbReference type="PANTHER" id="PTHR43394:SF1">
    <property type="entry name" value="ATP-BINDING CASSETTE SUB-FAMILY B MEMBER 10, MITOCHONDRIAL"/>
    <property type="match status" value="1"/>
</dbReference>
<dbReference type="InterPro" id="IPR039421">
    <property type="entry name" value="Type_1_exporter"/>
</dbReference>
<sequence length="126" mass="13566">MAGVEEFVAYNPNGYDLKLAERGEGLSGGQRQAIALARALIGRPPVLLLDEPTSAMDVKTEADVIKRLKQATEDTTMAIVTHRTSLLELVDRVIVIEGGRIAADGPKSLLAQHARKARRHLNVAAS</sequence>
<evidence type="ECO:0000259" key="1">
    <source>
        <dbReference type="Pfam" id="PF00005"/>
    </source>
</evidence>
<feature type="domain" description="ABC transporter" evidence="1">
    <location>
        <begin position="18"/>
        <end position="54"/>
    </location>
</feature>
<proteinExistence type="predicted"/>
<dbReference type="InterPro" id="IPR027417">
    <property type="entry name" value="P-loop_NTPase"/>
</dbReference>
<dbReference type="InterPro" id="IPR003439">
    <property type="entry name" value="ABC_transporter-like_ATP-bd"/>
</dbReference>
<keyword evidence="2" id="KW-0547">Nucleotide-binding</keyword>
<protein>
    <submittedName>
        <fullName evidence="2">Toxin RTX-I translocation ATP-binding protein</fullName>
    </submittedName>
</protein>
<dbReference type="GO" id="GO:0015421">
    <property type="term" value="F:ABC-type oligopeptide transporter activity"/>
    <property type="evidence" value="ECO:0007669"/>
    <property type="project" value="TreeGrafter"/>
</dbReference>
<name>A0A1X6Z2Y7_9RHOB</name>
<dbReference type="Gene3D" id="3.40.50.300">
    <property type="entry name" value="P-loop containing nucleotide triphosphate hydrolases"/>
    <property type="match status" value="1"/>
</dbReference>
<accession>A0A1X6Z2Y7</accession>
<evidence type="ECO:0000313" key="2">
    <source>
        <dbReference type="EMBL" id="SLN38767.1"/>
    </source>
</evidence>
<keyword evidence="3" id="KW-1185">Reference proteome</keyword>
<dbReference type="AlphaFoldDB" id="A0A1X6Z2Y7"/>
<dbReference type="Proteomes" id="UP000193778">
    <property type="component" value="Unassembled WGS sequence"/>
</dbReference>
<dbReference type="SUPFAM" id="SSF52540">
    <property type="entry name" value="P-loop containing nucleoside triphosphate hydrolases"/>
    <property type="match status" value="1"/>
</dbReference>
<dbReference type="GO" id="GO:0005524">
    <property type="term" value="F:ATP binding"/>
    <property type="evidence" value="ECO:0007669"/>
    <property type="project" value="UniProtKB-KW"/>
</dbReference>
<organism evidence="2 3">
    <name type="scientific">Ruegeria meonggei</name>
    <dbReference type="NCBI Taxonomy" id="1446476"/>
    <lineage>
        <taxon>Bacteria</taxon>
        <taxon>Pseudomonadati</taxon>
        <taxon>Pseudomonadota</taxon>
        <taxon>Alphaproteobacteria</taxon>
        <taxon>Rhodobacterales</taxon>
        <taxon>Roseobacteraceae</taxon>
        <taxon>Ruegeria</taxon>
    </lineage>
</organism>